<feature type="domain" description="tRNA synthetases class I catalytic" evidence="14">
    <location>
        <begin position="18"/>
        <end position="313"/>
    </location>
</feature>
<comment type="caution">
    <text evidence="16">The sequence shown here is derived from an EMBL/GenBank/DDBJ whole genome shotgun (WGS) entry which is preliminary data.</text>
</comment>
<dbReference type="InterPro" id="IPR015803">
    <property type="entry name" value="Cys-tRNA-ligase"/>
</dbReference>
<feature type="binding site" evidence="12">
    <location>
        <position position="269"/>
    </location>
    <ligand>
        <name>ATP</name>
        <dbReference type="ChEBI" id="CHEBI:30616"/>
    </ligand>
</feature>
<keyword evidence="5 12" id="KW-0479">Metal-binding</keyword>
<keyword evidence="6 12" id="KW-0547">Nucleotide-binding</keyword>
<comment type="subcellular location">
    <subcellularLocation>
        <location evidence="1 12">Cytoplasm</location>
    </subcellularLocation>
</comment>
<evidence type="ECO:0000256" key="1">
    <source>
        <dbReference type="ARBA" id="ARBA00004496"/>
    </source>
</evidence>
<dbReference type="Gene3D" id="3.40.50.620">
    <property type="entry name" value="HUPs"/>
    <property type="match status" value="1"/>
</dbReference>
<dbReference type="FunFam" id="3.40.50.620:FF:000068">
    <property type="entry name" value="Cysteine--tRNA ligase"/>
    <property type="match status" value="1"/>
</dbReference>
<evidence type="ECO:0000256" key="10">
    <source>
        <dbReference type="ARBA" id="ARBA00023146"/>
    </source>
</evidence>
<evidence type="ECO:0000259" key="14">
    <source>
        <dbReference type="Pfam" id="PF01406"/>
    </source>
</evidence>
<evidence type="ECO:0000256" key="7">
    <source>
        <dbReference type="ARBA" id="ARBA00022833"/>
    </source>
</evidence>
<evidence type="ECO:0000256" key="11">
    <source>
        <dbReference type="ARBA" id="ARBA00047398"/>
    </source>
</evidence>
<dbReference type="GO" id="GO:0005524">
    <property type="term" value="F:ATP binding"/>
    <property type="evidence" value="ECO:0007669"/>
    <property type="project" value="UniProtKB-UniRule"/>
</dbReference>
<dbReference type="RefSeq" id="WP_349768768.1">
    <property type="nucleotide sequence ID" value="NZ_DSFH01000024.1"/>
</dbReference>
<gene>
    <name evidence="12" type="primary">cysS</name>
    <name evidence="16" type="ORF">C0188_02670</name>
    <name evidence="15" type="ORF">ENO39_01340</name>
</gene>
<proteinExistence type="inferred from homology"/>
<evidence type="ECO:0000256" key="2">
    <source>
        <dbReference type="ARBA" id="ARBA00005594"/>
    </source>
</evidence>
<comment type="similarity">
    <text evidence="2 12">Belongs to the class-I aminoacyl-tRNA synthetase family.</text>
</comment>
<dbReference type="EMBL" id="PNIM01000011">
    <property type="protein sequence ID" value="PMB75581.1"/>
    <property type="molecule type" value="Genomic_DNA"/>
</dbReference>
<dbReference type="EC" id="6.1.1.16" evidence="12"/>
<keyword evidence="4 12" id="KW-0436">Ligase</keyword>
<feature type="short sequence motif" description="'HIGH' region" evidence="12">
    <location>
        <begin position="32"/>
        <end position="42"/>
    </location>
</feature>
<feature type="binding site" evidence="12">
    <location>
        <position position="233"/>
    </location>
    <ligand>
        <name>Zn(2+)</name>
        <dbReference type="ChEBI" id="CHEBI:29105"/>
    </ligand>
</feature>
<evidence type="ECO:0000313" key="15">
    <source>
        <dbReference type="EMBL" id="HEW63691.1"/>
    </source>
</evidence>
<feature type="coiled-coil region" evidence="13">
    <location>
        <begin position="295"/>
        <end position="329"/>
    </location>
</feature>
<keyword evidence="8 12" id="KW-0067">ATP-binding</keyword>
<protein>
    <recommendedName>
        <fullName evidence="12">Cysteine--tRNA ligase</fullName>
        <ecNumber evidence="12">6.1.1.16</ecNumber>
    </recommendedName>
    <alternativeName>
        <fullName evidence="12">Cysteinyl-tRNA synthetase</fullName>
        <shortName evidence="12">CysRS</shortName>
    </alternativeName>
</protein>
<dbReference type="EMBL" id="DSFH01000024">
    <property type="protein sequence ID" value="HEW63691.1"/>
    <property type="molecule type" value="Genomic_DNA"/>
</dbReference>
<organism evidence="16 17">
    <name type="scientific">Fervidicoccus fontis</name>
    <dbReference type="NCBI Taxonomy" id="683846"/>
    <lineage>
        <taxon>Archaea</taxon>
        <taxon>Thermoproteota</taxon>
        <taxon>Thermoprotei</taxon>
        <taxon>Fervidicoccales</taxon>
        <taxon>Fervidicoccaceae</taxon>
        <taxon>Fervidicoccus</taxon>
    </lineage>
</organism>
<sequence>MPKIKIYNTLTRQIEEFVSSEEGIVKMYVCGPTVYDYSHIGHARTYISFDAIKKYFQLRGYKVIHVQNITDIDDKIIKRANQEGKSWKEIADFYTEDYINAIEKLRIEPDILPRVTHHIEDIIDAVKRLIEKGYAYESNGSVYFDVSKYDAYGELSKKTGGENWRQEEEVIKEKKNPFDFALWKKMKEGEPYWESPWGYGRPGWHIECSVMSSKYLGVPIDIHGGGGDLIFPHHENERAQSEALFGIKPWVRYWLHTGMLTIRGEKMSKSLGNIVFLKDLLSKYKPEVIRLWVLSAHYRNQIEFNEELLRQAEANYKRITTAYIEIENQMKSAKPRFSLSKEEIETMNEIINLHREFHRAMSEDFNTTLAFKYWMEATSIYYKKASNSENLSLLQSLKFLFDEIDRVFDILPQKVRSEGESELAESLIRLLIDVRKALREKGNYELADKIRSELGNIGIQLMDKGSETKYLVTRK</sequence>
<dbReference type="PANTHER" id="PTHR10890">
    <property type="entry name" value="CYSTEINYL-TRNA SYNTHETASE"/>
    <property type="match status" value="1"/>
</dbReference>
<evidence type="ECO:0000256" key="6">
    <source>
        <dbReference type="ARBA" id="ARBA00022741"/>
    </source>
</evidence>
<dbReference type="PANTHER" id="PTHR10890:SF3">
    <property type="entry name" value="CYSTEINE--TRNA LIGASE, CYTOPLASMIC"/>
    <property type="match status" value="1"/>
</dbReference>
<dbReference type="AlphaFoldDB" id="A0A2J6N2L5"/>
<keyword evidence="13" id="KW-0175">Coiled coil</keyword>
<evidence type="ECO:0000256" key="3">
    <source>
        <dbReference type="ARBA" id="ARBA00022490"/>
    </source>
</evidence>
<dbReference type="InterPro" id="IPR009080">
    <property type="entry name" value="tRNAsynth_Ia_anticodon-bd"/>
</dbReference>
<accession>A0A2J6N2L5</accession>
<reference evidence="15" key="2">
    <citation type="journal article" date="2020" name="mSystems">
        <title>Genome- and Community-Level Interaction Insights into Carbon Utilization and Element Cycling Functions of Hydrothermarchaeota in Hydrothermal Sediment.</title>
        <authorList>
            <person name="Zhou Z."/>
            <person name="Liu Y."/>
            <person name="Xu W."/>
            <person name="Pan J."/>
            <person name="Luo Z.H."/>
            <person name="Li M."/>
        </authorList>
    </citation>
    <scope>NUCLEOTIDE SEQUENCE [LARGE SCALE GENOMIC DNA]</scope>
    <source>
        <strain evidence="15">SpSt-1261</strain>
    </source>
</reference>
<dbReference type="HAMAP" id="MF_00041">
    <property type="entry name" value="Cys_tRNA_synth"/>
    <property type="match status" value="1"/>
</dbReference>
<reference evidence="16 17" key="1">
    <citation type="submission" date="2018-01" db="EMBL/GenBank/DDBJ databases">
        <title>Metagenomic assembled genomes from two thermal pools in the Uzon Caldera, Kamchatka, Russia.</title>
        <authorList>
            <person name="Wilkins L."/>
            <person name="Ettinger C."/>
        </authorList>
    </citation>
    <scope>NUCLEOTIDE SEQUENCE [LARGE SCALE GENOMIC DNA]</scope>
    <source>
        <strain evidence="16">ZAV-06</strain>
    </source>
</reference>
<dbReference type="GO" id="GO:0005737">
    <property type="term" value="C:cytoplasm"/>
    <property type="evidence" value="ECO:0007669"/>
    <property type="project" value="UniProtKB-SubCell"/>
</dbReference>
<keyword evidence="9 12" id="KW-0648">Protein biosynthesis</keyword>
<dbReference type="SUPFAM" id="SSF52374">
    <property type="entry name" value="Nucleotidylyl transferase"/>
    <property type="match status" value="1"/>
</dbReference>
<feature type="binding site" evidence="12">
    <location>
        <position position="30"/>
    </location>
    <ligand>
        <name>Zn(2+)</name>
        <dbReference type="ChEBI" id="CHEBI:29105"/>
    </ligand>
</feature>
<name>A0A2J6N2L5_9CREN</name>
<dbReference type="Pfam" id="PF01406">
    <property type="entry name" value="tRNA-synt_1e"/>
    <property type="match status" value="1"/>
</dbReference>
<keyword evidence="7 12" id="KW-0862">Zinc</keyword>
<feature type="binding site" evidence="12">
    <location>
        <position position="208"/>
    </location>
    <ligand>
        <name>Zn(2+)</name>
        <dbReference type="ChEBI" id="CHEBI:29105"/>
    </ligand>
</feature>
<dbReference type="GO" id="GO:0004817">
    <property type="term" value="F:cysteine-tRNA ligase activity"/>
    <property type="evidence" value="ECO:0007669"/>
    <property type="project" value="UniProtKB-UniRule"/>
</dbReference>
<comment type="cofactor">
    <cofactor evidence="12">
        <name>Zn(2+)</name>
        <dbReference type="ChEBI" id="CHEBI:29105"/>
    </cofactor>
    <text evidence="12">Binds 1 zinc ion per subunit.</text>
</comment>
<evidence type="ECO:0000313" key="16">
    <source>
        <dbReference type="EMBL" id="PMB75581.1"/>
    </source>
</evidence>
<dbReference type="CDD" id="cd00672">
    <property type="entry name" value="CysRS_core"/>
    <property type="match status" value="1"/>
</dbReference>
<dbReference type="PRINTS" id="PR00983">
    <property type="entry name" value="TRNASYNTHCYS"/>
</dbReference>
<evidence type="ECO:0000256" key="9">
    <source>
        <dbReference type="ARBA" id="ARBA00022917"/>
    </source>
</evidence>
<evidence type="ECO:0000256" key="4">
    <source>
        <dbReference type="ARBA" id="ARBA00022598"/>
    </source>
</evidence>
<evidence type="ECO:0000256" key="5">
    <source>
        <dbReference type="ARBA" id="ARBA00022723"/>
    </source>
</evidence>
<comment type="catalytic activity">
    <reaction evidence="11 12">
        <text>tRNA(Cys) + L-cysteine + ATP = L-cysteinyl-tRNA(Cys) + AMP + diphosphate</text>
        <dbReference type="Rhea" id="RHEA:17773"/>
        <dbReference type="Rhea" id="RHEA-COMP:9661"/>
        <dbReference type="Rhea" id="RHEA-COMP:9679"/>
        <dbReference type="ChEBI" id="CHEBI:30616"/>
        <dbReference type="ChEBI" id="CHEBI:33019"/>
        <dbReference type="ChEBI" id="CHEBI:35235"/>
        <dbReference type="ChEBI" id="CHEBI:78442"/>
        <dbReference type="ChEBI" id="CHEBI:78517"/>
        <dbReference type="ChEBI" id="CHEBI:456215"/>
        <dbReference type="EC" id="6.1.1.16"/>
    </reaction>
</comment>
<dbReference type="Proteomes" id="UP000237153">
    <property type="component" value="Unassembled WGS sequence"/>
</dbReference>
<keyword evidence="10 12" id="KW-0030">Aminoacyl-tRNA synthetase</keyword>
<dbReference type="NCBIfam" id="TIGR00435">
    <property type="entry name" value="cysS"/>
    <property type="match status" value="1"/>
</dbReference>
<dbReference type="InterPro" id="IPR024909">
    <property type="entry name" value="Cys-tRNA/MSH_ligase"/>
</dbReference>
<feature type="short sequence motif" description="'KMSKS' region" evidence="12">
    <location>
        <begin position="266"/>
        <end position="270"/>
    </location>
</feature>
<dbReference type="InterPro" id="IPR032678">
    <property type="entry name" value="tRNA-synt_1_cat_dom"/>
</dbReference>
<feature type="binding site" evidence="12">
    <location>
        <position position="237"/>
    </location>
    <ligand>
        <name>Zn(2+)</name>
        <dbReference type="ChEBI" id="CHEBI:29105"/>
    </ligand>
</feature>
<evidence type="ECO:0000256" key="8">
    <source>
        <dbReference type="ARBA" id="ARBA00022840"/>
    </source>
</evidence>
<evidence type="ECO:0000313" key="17">
    <source>
        <dbReference type="Proteomes" id="UP000237153"/>
    </source>
</evidence>
<dbReference type="GO" id="GO:0006423">
    <property type="term" value="P:cysteinyl-tRNA aminoacylation"/>
    <property type="evidence" value="ECO:0007669"/>
    <property type="project" value="UniProtKB-UniRule"/>
</dbReference>
<dbReference type="SUPFAM" id="SSF47323">
    <property type="entry name" value="Anticodon-binding domain of a subclass of class I aminoacyl-tRNA synthetases"/>
    <property type="match status" value="1"/>
</dbReference>
<dbReference type="Proteomes" id="UP000886076">
    <property type="component" value="Unassembled WGS sequence"/>
</dbReference>
<dbReference type="GO" id="GO:0008270">
    <property type="term" value="F:zinc ion binding"/>
    <property type="evidence" value="ECO:0007669"/>
    <property type="project" value="UniProtKB-UniRule"/>
</dbReference>
<evidence type="ECO:0000256" key="12">
    <source>
        <dbReference type="HAMAP-Rule" id="MF_00041"/>
    </source>
</evidence>
<keyword evidence="3 12" id="KW-0963">Cytoplasm</keyword>
<dbReference type="Gene3D" id="1.20.120.1910">
    <property type="entry name" value="Cysteine-tRNA ligase, C-terminal anti-codon recognition domain"/>
    <property type="match status" value="1"/>
</dbReference>
<evidence type="ECO:0000256" key="13">
    <source>
        <dbReference type="SAM" id="Coils"/>
    </source>
</evidence>
<dbReference type="InterPro" id="IPR014729">
    <property type="entry name" value="Rossmann-like_a/b/a_fold"/>
</dbReference>